<proteinExistence type="predicted"/>
<dbReference type="KEGG" id="ifl:C1H71_17715"/>
<organism evidence="3 4">
    <name type="scientific">Iodobacter fluviatilis</name>
    <dbReference type="NCBI Taxonomy" id="537"/>
    <lineage>
        <taxon>Bacteria</taxon>
        <taxon>Pseudomonadati</taxon>
        <taxon>Pseudomonadota</taxon>
        <taxon>Betaproteobacteria</taxon>
        <taxon>Neisseriales</taxon>
        <taxon>Chitinibacteraceae</taxon>
        <taxon>Iodobacter</taxon>
    </lineage>
</organism>
<dbReference type="Proteomes" id="UP000515917">
    <property type="component" value="Chromosome"/>
</dbReference>
<feature type="transmembrane region" description="Helical" evidence="2">
    <location>
        <begin position="166"/>
        <end position="190"/>
    </location>
</feature>
<dbReference type="RefSeq" id="WP_130107694.1">
    <property type="nucleotide sequence ID" value="NZ_CP025781.1"/>
</dbReference>
<accession>A0A7G3GDE6</accession>
<gene>
    <name evidence="3" type="ORF">C1H71_17715</name>
</gene>
<keyword evidence="1" id="KW-0175">Coiled coil</keyword>
<reference evidence="3 4" key="1">
    <citation type="submission" date="2018-01" db="EMBL/GenBank/DDBJ databases">
        <title>Genome sequence of Iodobacter sp. strain PCH194 isolated from Indian Trans-Himalaya.</title>
        <authorList>
            <person name="Kumar V."/>
            <person name="Thakur V."/>
            <person name="Kumar S."/>
            <person name="Singh D."/>
        </authorList>
    </citation>
    <scope>NUCLEOTIDE SEQUENCE [LARGE SCALE GENOMIC DNA]</scope>
    <source>
        <strain evidence="3 4">PCH194</strain>
    </source>
</reference>
<dbReference type="AlphaFoldDB" id="A0A7G3GDE6"/>
<dbReference type="EMBL" id="CP025781">
    <property type="protein sequence ID" value="QBC45188.1"/>
    <property type="molecule type" value="Genomic_DNA"/>
</dbReference>
<sequence>MQDKMEKYNEYKNISVEEFERMNIREKELMMLRQQIHMQERELDKQKSKLKEEQLSREKAIQKEMDAREKFFSEREKNLYERQREFERELQLRQVELESLRNDFENSTRRKEQELEEEKILLHLEKERYNEESRIKIETKSNDYVTQTLEILRSKEDEFHGRSKSWAAIGAFSIFCSLAFFIEVTMSSYLTAQSGISWQFIVFIVFKGVIAITMFAALAKYALIFSNAYMKEALKNADRRHAINFGKFYLESYGAAADWPQIKEAFEHWNINGDNLSSKNTKEELDITTIEKFASVIEKISKALSSSKKD</sequence>
<name>A0A7G3GDE6_9NEIS</name>
<keyword evidence="2" id="KW-1133">Transmembrane helix</keyword>
<protein>
    <submittedName>
        <fullName evidence="3">Uncharacterized protein</fullName>
    </submittedName>
</protein>
<evidence type="ECO:0000313" key="3">
    <source>
        <dbReference type="EMBL" id="QBC45188.1"/>
    </source>
</evidence>
<feature type="transmembrane region" description="Helical" evidence="2">
    <location>
        <begin position="196"/>
        <end position="223"/>
    </location>
</feature>
<keyword evidence="2" id="KW-0812">Transmembrane</keyword>
<keyword evidence="2" id="KW-0472">Membrane</keyword>
<feature type="coiled-coil region" evidence="1">
    <location>
        <begin position="29"/>
        <end position="132"/>
    </location>
</feature>
<keyword evidence="4" id="KW-1185">Reference proteome</keyword>
<evidence type="ECO:0000313" key="4">
    <source>
        <dbReference type="Proteomes" id="UP000515917"/>
    </source>
</evidence>
<evidence type="ECO:0000256" key="1">
    <source>
        <dbReference type="SAM" id="Coils"/>
    </source>
</evidence>
<evidence type="ECO:0000256" key="2">
    <source>
        <dbReference type="SAM" id="Phobius"/>
    </source>
</evidence>